<dbReference type="OrthoDB" id="415889at2759"/>
<dbReference type="InterPro" id="IPR003265">
    <property type="entry name" value="HhH-GPD_domain"/>
</dbReference>
<dbReference type="GO" id="GO:0032131">
    <property type="term" value="F:alkylated DNA binding"/>
    <property type="evidence" value="ECO:0007669"/>
    <property type="project" value="TreeGrafter"/>
</dbReference>
<dbReference type="GO" id="GO:0043916">
    <property type="term" value="F:DNA-7-methylguanine glycosylase activity"/>
    <property type="evidence" value="ECO:0007669"/>
    <property type="project" value="TreeGrafter"/>
</dbReference>
<dbReference type="OMA" id="MILMFAM"/>
<dbReference type="KEGG" id="msym:MSY001_1382"/>
<dbReference type="FunFam" id="1.10.340.30:FF:000004">
    <property type="entry name" value="DNA-3-methyladenine glycosylase II"/>
    <property type="match status" value="1"/>
</dbReference>
<dbReference type="STRING" id="1230383.M5E869"/>
<proteinExistence type="inferred from homology"/>
<organism evidence="4 5">
    <name type="scientific">Malassezia sympodialis (strain ATCC 42132)</name>
    <name type="common">Atopic eczema-associated yeast</name>
    <dbReference type="NCBI Taxonomy" id="1230383"/>
    <lineage>
        <taxon>Eukaryota</taxon>
        <taxon>Fungi</taxon>
        <taxon>Dikarya</taxon>
        <taxon>Basidiomycota</taxon>
        <taxon>Ustilaginomycotina</taxon>
        <taxon>Malasseziomycetes</taxon>
        <taxon>Malasseziales</taxon>
        <taxon>Malasseziaceae</taxon>
        <taxon>Malassezia</taxon>
    </lineage>
</organism>
<evidence type="ECO:0000256" key="1">
    <source>
        <dbReference type="ARBA" id="ARBA00010817"/>
    </source>
</evidence>
<dbReference type="AlphaFoldDB" id="M5E869"/>
<dbReference type="Proteomes" id="UP000186303">
    <property type="component" value="Chromosome 6"/>
</dbReference>
<dbReference type="GO" id="GO:0032993">
    <property type="term" value="C:protein-DNA complex"/>
    <property type="evidence" value="ECO:0007669"/>
    <property type="project" value="TreeGrafter"/>
</dbReference>
<sequence>MSVVKPAPVRRSMRLSSTSKPIELSKIDSVAPTPARKRRKAVVSESPNTLPPLLPAEEVAQCTTLVQPKLPFSLAEAQEHLCRVDPRFHTLFAQMDLKMYEELRDGQVKELNLFRVLTTSILGQQISWLAARSIMYKFCRVFDPSLPLQPDFEHLPKDKLPFPTPLQVLDATDESLRSAGLSSAKITYVRDVARRFGDGRLDVRKIVGMDPEACIAELVQVRGVGRWTAEMLLMFALRSPDVLPVGDLGVQRGIVRFYLADTAGLIVSAQKRKSSYVPADQTSKCPFPASTLSLEDLRLRAQGKKTARKMYLDPHEMAALAEPWAPFRSVACMFMWSIEG</sequence>
<dbReference type="PANTHER" id="PTHR43003">
    <property type="entry name" value="DNA-3-METHYLADENINE GLYCOSYLASE"/>
    <property type="match status" value="1"/>
</dbReference>
<accession>M5E869</accession>
<keyword evidence="3" id="KW-0234">DNA repair</keyword>
<dbReference type="SUPFAM" id="SSF48150">
    <property type="entry name" value="DNA-glycosylase"/>
    <property type="match status" value="1"/>
</dbReference>
<dbReference type="RefSeq" id="XP_018739969.1">
    <property type="nucleotide sequence ID" value="XM_018883184.1"/>
</dbReference>
<comment type="similarity">
    <text evidence="1">Belongs to the alkylbase DNA glycosidase AlkA family.</text>
</comment>
<keyword evidence="2" id="KW-0227">DNA damage</keyword>
<dbReference type="SMART" id="SM00478">
    <property type="entry name" value="ENDO3c"/>
    <property type="match status" value="1"/>
</dbReference>
<dbReference type="Pfam" id="PF00730">
    <property type="entry name" value="HhH-GPD"/>
    <property type="match status" value="1"/>
</dbReference>
<dbReference type="GO" id="GO:0006307">
    <property type="term" value="P:DNA alkylation repair"/>
    <property type="evidence" value="ECO:0007669"/>
    <property type="project" value="TreeGrafter"/>
</dbReference>
<dbReference type="Gene3D" id="1.10.1670.40">
    <property type="match status" value="2"/>
</dbReference>
<dbReference type="InterPro" id="IPR011257">
    <property type="entry name" value="DNA_glycosylase"/>
</dbReference>
<dbReference type="EMBL" id="LT671826">
    <property type="protein sequence ID" value="SHO79515.1"/>
    <property type="molecule type" value="Genomic_DNA"/>
</dbReference>
<dbReference type="VEuPathDB" id="FungiDB:MSYG_3864"/>
<evidence type="ECO:0000256" key="2">
    <source>
        <dbReference type="ARBA" id="ARBA00022763"/>
    </source>
</evidence>
<dbReference type="Gene3D" id="1.10.340.30">
    <property type="entry name" value="Hypothetical protein, domain 2"/>
    <property type="match status" value="1"/>
</dbReference>
<dbReference type="InterPro" id="IPR051912">
    <property type="entry name" value="Alkylbase_DNA_Glycosylase/TA"/>
</dbReference>
<dbReference type="GO" id="GO:0008725">
    <property type="term" value="F:DNA-3-methyladenine glycosylase activity"/>
    <property type="evidence" value="ECO:0007669"/>
    <property type="project" value="TreeGrafter"/>
</dbReference>
<reference evidence="5" key="1">
    <citation type="journal article" date="2017" name="Nucleic Acids Res.">
        <title>Proteogenomics produces comprehensive and highly accurate protein-coding gene annotation in a complete genome assembly of Malassezia sympodialis.</title>
        <authorList>
            <person name="Zhu Y."/>
            <person name="Engstroem P.G."/>
            <person name="Tellgren-Roth C."/>
            <person name="Baudo C.D."/>
            <person name="Kennell J.C."/>
            <person name="Sun S."/>
            <person name="Billmyre R.B."/>
            <person name="Schroeder M.S."/>
            <person name="Andersson A."/>
            <person name="Holm T."/>
            <person name="Sigurgeirsson B."/>
            <person name="Wu G."/>
            <person name="Sankaranarayanan S.R."/>
            <person name="Siddharthan R."/>
            <person name="Sanyal K."/>
            <person name="Lundeberg J."/>
            <person name="Nystedt B."/>
            <person name="Boekhout T."/>
            <person name="Dawson T.L. Jr."/>
            <person name="Heitman J."/>
            <person name="Scheynius A."/>
            <person name="Lehtioe J."/>
        </authorList>
    </citation>
    <scope>NUCLEOTIDE SEQUENCE [LARGE SCALE GENOMIC DNA]</scope>
    <source>
        <strain evidence="5">ATCC 42132</strain>
    </source>
</reference>
<protein>
    <submittedName>
        <fullName evidence="4">Similar to S.cerevisiae protein MAG1 (3-methyl-adenine DNA glycosylase)</fullName>
    </submittedName>
</protein>
<dbReference type="GO" id="GO:0005634">
    <property type="term" value="C:nucleus"/>
    <property type="evidence" value="ECO:0007669"/>
    <property type="project" value="TreeGrafter"/>
</dbReference>
<gene>
    <name evidence="4" type="ORF">MSYG_3864</name>
</gene>
<evidence type="ECO:0000313" key="4">
    <source>
        <dbReference type="EMBL" id="SHO79515.1"/>
    </source>
</evidence>
<evidence type="ECO:0000256" key="3">
    <source>
        <dbReference type="ARBA" id="ARBA00023204"/>
    </source>
</evidence>
<dbReference type="PANTHER" id="PTHR43003:SF5">
    <property type="entry name" value="DNA-3-METHYLADENINE GLYCOSYLASE"/>
    <property type="match status" value="1"/>
</dbReference>
<evidence type="ECO:0000313" key="5">
    <source>
        <dbReference type="Proteomes" id="UP000186303"/>
    </source>
</evidence>
<dbReference type="CDD" id="cd00056">
    <property type="entry name" value="ENDO3c"/>
    <property type="match status" value="1"/>
</dbReference>
<name>M5E869_MALS4</name>
<dbReference type="HOGENOM" id="CLU_033011_0_0_1"/>
<dbReference type="GO" id="GO:0006285">
    <property type="term" value="P:base-excision repair, AP site formation"/>
    <property type="evidence" value="ECO:0007669"/>
    <property type="project" value="UniProtKB-ARBA"/>
</dbReference>
<keyword evidence="5" id="KW-1185">Reference proteome</keyword>